<dbReference type="PANTHER" id="PTHR44845:SF6">
    <property type="entry name" value="BETA-ALANINE-ACTIVATING ENZYME"/>
    <property type="match status" value="1"/>
</dbReference>
<dbReference type="PROSITE" id="PS00455">
    <property type="entry name" value="AMP_BINDING"/>
    <property type="match status" value="1"/>
</dbReference>
<dbReference type="InterPro" id="IPR025110">
    <property type="entry name" value="AMP-bd_C"/>
</dbReference>
<dbReference type="Gene3D" id="1.10.1200.10">
    <property type="entry name" value="ACP-like"/>
    <property type="match status" value="1"/>
</dbReference>
<evidence type="ECO:0000256" key="4">
    <source>
        <dbReference type="SAM" id="MobiDB-lite"/>
    </source>
</evidence>
<gene>
    <name evidence="6" type="ORF">PGRI_006000</name>
</gene>
<comment type="similarity">
    <text evidence="3">Belongs to the NRP synthetase family.</text>
</comment>
<evidence type="ECO:0000256" key="2">
    <source>
        <dbReference type="ARBA" id="ARBA00022553"/>
    </source>
</evidence>
<proteinExistence type="inferred from homology"/>
<sequence length="1011" mass="112289">MEKRLVQRANASRNAIAVIDGDISISYQELIARADILVEKLHERSMELAEPVVILLGSGYQQIISQVAVIRAGGTCVPVDPSMPSIRLVAMLHEINSRLVIVSKAEMDRVSDFEVIPVEEATVQDITFSKSDSITVQAGCLETHRSHILFTSGSTGLPKPIEVLACGILHVLASDPATLLDQSDRMAIFVNPGFDFSLWAVWGSLLAGTTAIQIPKVVVRDPFALKDFLESKNITAIIIPTALFNVIALNVPSAFHGLRHVLVGGEAVSVGAMKRVLTNRPPDNLWNAYGPTEATIFVTKCRVNLEETQHPRISIGRAFGESKIYLLDEQLRNITGTHQTGEICVAGPQVSPGYLNRPEENEKQFIHVSAATLGEEDGSPGTSIRLYRTGDLAQWRDSSGTLDYIGRADKQVKCSGHRVELGDIEHTLERHPEVGSCVVIQHKQEQSENLVAYVIPVECEAEIQLHEIINWAKEQLPYYMVPTSIQTLWKFPLTSAGKVDRNALALRLHQTSKKEEHEAKQSAQTESQDDWLQSHLQKMLNVSHVDPNKDIFALGLTSLQSAQLVGKIKQHSGKIVTLAQLHENPTLESLAALLHSSDEDNTGPAQITRWVEDSHLADDLISPPDWQSTEEGHVFLTGATGFVGAYLLHQLVSMPRVKKVACLARGRGHLTANDRIQKALEKYDLWDGRLEITQKIITLDGDLTDATLGLGEDKFTWLSNWASVVFHIGARVNWCEPYEALYGSNVVGTRNIIRLATLGRRKALHYVSSIDAWSVTGLVNKTKQVSEDAPLMPHLGSLPYDMGYAQTQWVADEMIQRARARGLPAAIYRPGFVIGDSSRGYGNADDFFARLIMGCIQSGRFPHLPHQRLEYVTVDFVCLAILHIASKNENLGRSYHLVSPDVAQSVSIDETCSLLHKAGYPVKQVSYQEWLEVIQSCTGNPLESMMPMLQEPILEDLTRMQTSMYTPIYETENTVQALADRPDIKYVPLDHVLLQRCIDFWVSRGYYSLCW</sequence>
<feature type="compositionally biased region" description="Polar residues" evidence="4">
    <location>
        <begin position="521"/>
        <end position="530"/>
    </location>
</feature>
<dbReference type="Pfam" id="PF00501">
    <property type="entry name" value="AMP-binding"/>
    <property type="match status" value="1"/>
</dbReference>
<reference evidence="6 7" key="1">
    <citation type="journal article" date="2016" name="BMC Genomics">
        <title>Genome sequencing and secondary metabolism of the postharvest pathogen Penicillium griseofulvum.</title>
        <authorList>
            <person name="Banani H."/>
            <person name="Marcet-Houben M."/>
            <person name="Ballester A.R."/>
            <person name="Abbruscato P."/>
            <person name="Gonzalez-Candelas L."/>
            <person name="Gabaldon T."/>
            <person name="Spadaro D."/>
        </authorList>
    </citation>
    <scope>NUCLEOTIDE SEQUENCE [LARGE SCALE GENOMIC DNA]</scope>
    <source>
        <strain evidence="6 7">PG3</strain>
    </source>
</reference>
<name>A0A135LX62_PENPA</name>
<keyword evidence="2" id="KW-0597">Phosphoprotein</keyword>
<dbReference type="InterPro" id="IPR000873">
    <property type="entry name" value="AMP-dep_synth/lig_dom"/>
</dbReference>
<dbReference type="InterPro" id="IPR020845">
    <property type="entry name" value="AMP-binding_CS"/>
</dbReference>
<dbReference type="InterPro" id="IPR010080">
    <property type="entry name" value="Thioester_reductase-like_dom"/>
</dbReference>
<feature type="region of interest" description="Disordered" evidence="4">
    <location>
        <begin position="511"/>
        <end position="530"/>
    </location>
</feature>
<accession>A0A135LX62</accession>
<feature type="domain" description="Carrier" evidence="5">
    <location>
        <begin position="523"/>
        <end position="598"/>
    </location>
</feature>
<keyword evidence="1" id="KW-0596">Phosphopantetheine</keyword>
<dbReference type="InterPro" id="IPR013120">
    <property type="entry name" value="FAR_NAD-bd"/>
</dbReference>
<keyword evidence="7" id="KW-1185">Reference proteome</keyword>
<dbReference type="PANTHER" id="PTHR44845">
    <property type="entry name" value="CARRIER DOMAIN-CONTAINING PROTEIN"/>
    <property type="match status" value="1"/>
</dbReference>
<dbReference type="Gene3D" id="3.40.50.980">
    <property type="match status" value="2"/>
</dbReference>
<organism evidence="6 7">
    <name type="scientific">Penicillium patulum</name>
    <name type="common">Penicillium griseofulvum</name>
    <dbReference type="NCBI Taxonomy" id="5078"/>
    <lineage>
        <taxon>Eukaryota</taxon>
        <taxon>Fungi</taxon>
        <taxon>Dikarya</taxon>
        <taxon>Ascomycota</taxon>
        <taxon>Pezizomycotina</taxon>
        <taxon>Eurotiomycetes</taxon>
        <taxon>Eurotiomycetidae</taxon>
        <taxon>Eurotiales</taxon>
        <taxon>Aspergillaceae</taxon>
        <taxon>Penicillium</taxon>
    </lineage>
</organism>
<dbReference type="Pfam" id="PF00550">
    <property type="entry name" value="PP-binding"/>
    <property type="match status" value="1"/>
</dbReference>
<dbReference type="SUPFAM" id="SSF56801">
    <property type="entry name" value="Acetyl-CoA synthetase-like"/>
    <property type="match status" value="1"/>
</dbReference>
<dbReference type="InterPro" id="IPR045851">
    <property type="entry name" value="AMP-bd_C_sf"/>
</dbReference>
<evidence type="ECO:0000313" key="6">
    <source>
        <dbReference type="EMBL" id="KXG53550.1"/>
    </source>
</evidence>
<dbReference type="GeneID" id="63703613"/>
<evidence type="ECO:0000313" key="7">
    <source>
        <dbReference type="Proteomes" id="UP000070168"/>
    </source>
</evidence>
<dbReference type="STRING" id="5078.A0A135LX62"/>
<dbReference type="InterPro" id="IPR009081">
    <property type="entry name" value="PP-bd_ACP"/>
</dbReference>
<dbReference type="Pfam" id="PF13193">
    <property type="entry name" value="AMP-binding_C"/>
    <property type="match status" value="1"/>
</dbReference>
<dbReference type="InterPro" id="IPR036291">
    <property type="entry name" value="NAD(P)-bd_dom_sf"/>
</dbReference>
<dbReference type="AlphaFoldDB" id="A0A135LX62"/>
<evidence type="ECO:0000256" key="1">
    <source>
        <dbReference type="ARBA" id="ARBA00022450"/>
    </source>
</evidence>
<dbReference type="Gene3D" id="2.30.38.10">
    <property type="entry name" value="Luciferase, Domain 3"/>
    <property type="match status" value="1"/>
</dbReference>
<dbReference type="CDD" id="cd05930">
    <property type="entry name" value="A_NRPS"/>
    <property type="match status" value="1"/>
</dbReference>
<dbReference type="Gene3D" id="3.30.300.30">
    <property type="match status" value="1"/>
</dbReference>
<dbReference type="Gene3D" id="3.40.50.720">
    <property type="entry name" value="NAD(P)-binding Rossmann-like Domain"/>
    <property type="match status" value="1"/>
</dbReference>
<dbReference type="InterPro" id="IPR036736">
    <property type="entry name" value="ACP-like_sf"/>
</dbReference>
<comment type="caution">
    <text evidence="6">The sequence shown here is derived from an EMBL/GenBank/DDBJ whole genome shotgun (WGS) entry which is preliminary data.</text>
</comment>
<dbReference type="Proteomes" id="UP000070168">
    <property type="component" value="Unassembled WGS sequence"/>
</dbReference>
<dbReference type="CDD" id="cd05235">
    <property type="entry name" value="SDR_e1"/>
    <property type="match status" value="1"/>
</dbReference>
<dbReference type="OMA" id="GARVNWC"/>
<dbReference type="SUPFAM" id="SSF51735">
    <property type="entry name" value="NAD(P)-binding Rossmann-fold domains"/>
    <property type="match status" value="1"/>
</dbReference>
<evidence type="ECO:0000256" key="3">
    <source>
        <dbReference type="ARBA" id="ARBA00029454"/>
    </source>
</evidence>
<dbReference type="GO" id="GO:0044550">
    <property type="term" value="P:secondary metabolite biosynthetic process"/>
    <property type="evidence" value="ECO:0007669"/>
    <property type="project" value="UniProtKB-ARBA"/>
</dbReference>
<evidence type="ECO:0000259" key="5">
    <source>
        <dbReference type="PROSITE" id="PS50075"/>
    </source>
</evidence>
<dbReference type="NCBIfam" id="TIGR01746">
    <property type="entry name" value="Thioester-redct"/>
    <property type="match status" value="1"/>
</dbReference>
<protein>
    <submittedName>
        <fullName evidence="6">Male sterility, NAD-binding</fullName>
    </submittedName>
</protein>
<dbReference type="OrthoDB" id="408177at2759"/>
<dbReference type="RefSeq" id="XP_040652085.1">
    <property type="nucleotide sequence ID" value="XM_040788313.1"/>
</dbReference>
<dbReference type="SUPFAM" id="SSF47336">
    <property type="entry name" value="ACP-like"/>
    <property type="match status" value="1"/>
</dbReference>
<dbReference type="Pfam" id="PF07993">
    <property type="entry name" value="NAD_binding_4"/>
    <property type="match status" value="1"/>
</dbReference>
<dbReference type="EMBL" id="LHQR01000014">
    <property type="protein sequence ID" value="KXG53550.1"/>
    <property type="molecule type" value="Genomic_DNA"/>
</dbReference>
<dbReference type="PROSITE" id="PS50075">
    <property type="entry name" value="CARRIER"/>
    <property type="match status" value="1"/>
</dbReference>